<gene>
    <name evidence="2" type="ORF">KK1_049706</name>
</gene>
<protein>
    <recommendedName>
        <fullName evidence="4">Retrotransposon gag domain-containing protein</fullName>
    </recommendedName>
</protein>
<keyword evidence="1" id="KW-0812">Transmembrane</keyword>
<keyword evidence="1" id="KW-0472">Membrane</keyword>
<sequence length="128" mass="15079">MPRHDSSSLIEPRVDLPPFHGKDNVHDYLDWEIKVEQLFTCHNVSEEKRVPMATLSFQGSAMHWWTSLMKEKKIIREPSIKYWNELRSALRMMEKVAGVNVVLLLFFTKAWIYFKELGTKWIEGNNGV</sequence>
<dbReference type="AlphaFoldDB" id="A0A151UGU0"/>
<keyword evidence="3" id="KW-1185">Reference proteome</keyword>
<dbReference type="Gramene" id="C.cajan_48536.t">
    <property type="protein sequence ID" value="C.cajan_48536.t.cds1"/>
    <property type="gene ID" value="C.cajan_48536"/>
</dbReference>
<name>A0A151UGU0_CAJCA</name>
<accession>A0A151UGU0</accession>
<feature type="transmembrane region" description="Helical" evidence="1">
    <location>
        <begin position="96"/>
        <end position="114"/>
    </location>
</feature>
<keyword evidence="1" id="KW-1133">Transmembrane helix</keyword>
<evidence type="ECO:0000313" key="2">
    <source>
        <dbReference type="EMBL" id="KYP78512.1"/>
    </source>
</evidence>
<reference evidence="2" key="1">
    <citation type="journal article" date="2012" name="Nat. Biotechnol.">
        <title>Draft genome sequence of pigeonpea (Cajanus cajan), an orphan legume crop of resource-poor farmers.</title>
        <authorList>
            <person name="Varshney R.K."/>
            <person name="Chen W."/>
            <person name="Li Y."/>
            <person name="Bharti A.K."/>
            <person name="Saxena R.K."/>
            <person name="Schlueter J.A."/>
            <person name="Donoghue M.T."/>
            <person name="Azam S."/>
            <person name="Fan G."/>
            <person name="Whaley A.M."/>
            <person name="Farmer A.D."/>
            <person name="Sheridan J."/>
            <person name="Iwata A."/>
            <person name="Tuteja R."/>
            <person name="Penmetsa R.V."/>
            <person name="Wu W."/>
            <person name="Upadhyaya H.D."/>
            <person name="Yang S.P."/>
            <person name="Shah T."/>
            <person name="Saxena K.B."/>
            <person name="Michael T."/>
            <person name="McCombie W.R."/>
            <person name="Yang B."/>
            <person name="Zhang G."/>
            <person name="Yang H."/>
            <person name="Wang J."/>
            <person name="Spillane C."/>
            <person name="Cook D.R."/>
            <person name="May G.D."/>
            <person name="Xu X."/>
            <person name="Jackson S.A."/>
        </authorList>
    </citation>
    <scope>NUCLEOTIDE SEQUENCE [LARGE SCALE GENOMIC DNA]</scope>
</reference>
<dbReference type="EMBL" id="AGCT01053282">
    <property type="protein sequence ID" value="KYP78512.1"/>
    <property type="molecule type" value="Genomic_DNA"/>
</dbReference>
<evidence type="ECO:0000256" key="1">
    <source>
        <dbReference type="SAM" id="Phobius"/>
    </source>
</evidence>
<comment type="caution">
    <text evidence="2">The sequence shown here is derived from an EMBL/GenBank/DDBJ whole genome shotgun (WGS) entry which is preliminary data.</text>
</comment>
<evidence type="ECO:0000313" key="3">
    <source>
        <dbReference type="Proteomes" id="UP000075243"/>
    </source>
</evidence>
<dbReference type="Proteomes" id="UP000075243">
    <property type="component" value="Unassembled WGS sequence"/>
</dbReference>
<organism evidence="2 3">
    <name type="scientific">Cajanus cajan</name>
    <name type="common">Pigeon pea</name>
    <name type="synonym">Cajanus indicus</name>
    <dbReference type="NCBI Taxonomy" id="3821"/>
    <lineage>
        <taxon>Eukaryota</taxon>
        <taxon>Viridiplantae</taxon>
        <taxon>Streptophyta</taxon>
        <taxon>Embryophyta</taxon>
        <taxon>Tracheophyta</taxon>
        <taxon>Spermatophyta</taxon>
        <taxon>Magnoliopsida</taxon>
        <taxon>eudicotyledons</taxon>
        <taxon>Gunneridae</taxon>
        <taxon>Pentapetalae</taxon>
        <taxon>rosids</taxon>
        <taxon>fabids</taxon>
        <taxon>Fabales</taxon>
        <taxon>Fabaceae</taxon>
        <taxon>Papilionoideae</taxon>
        <taxon>50 kb inversion clade</taxon>
        <taxon>NPAAA clade</taxon>
        <taxon>indigoferoid/millettioid clade</taxon>
        <taxon>Phaseoleae</taxon>
        <taxon>Cajanus</taxon>
    </lineage>
</organism>
<evidence type="ECO:0008006" key="4">
    <source>
        <dbReference type="Google" id="ProtNLM"/>
    </source>
</evidence>
<proteinExistence type="predicted"/>